<proteinExistence type="inferred from homology"/>
<dbReference type="EMBL" id="PZQS01000012">
    <property type="protein sequence ID" value="PVD21078.1"/>
    <property type="molecule type" value="Genomic_DNA"/>
</dbReference>
<dbReference type="InterPro" id="IPR045325">
    <property type="entry name" value="TMEM70/TMEM186/TMEM223"/>
</dbReference>
<evidence type="ECO:0000256" key="1">
    <source>
        <dbReference type="ARBA" id="ARBA00005280"/>
    </source>
</evidence>
<dbReference type="InterPro" id="IPR009724">
    <property type="entry name" value="TMEM70"/>
</dbReference>
<dbReference type="PANTHER" id="PTHR13281:SF0">
    <property type="entry name" value="TRANSMEMBRANE PROTEIN 70, MITOCHONDRIAL"/>
    <property type="match status" value="1"/>
</dbReference>
<dbReference type="Pfam" id="PF06979">
    <property type="entry name" value="TMEM70"/>
    <property type="match status" value="1"/>
</dbReference>
<gene>
    <name evidence="3" type="ORF">C0Q70_19244</name>
</gene>
<feature type="transmembrane region" description="Helical" evidence="2">
    <location>
        <begin position="156"/>
        <end position="176"/>
    </location>
</feature>
<evidence type="ECO:0000313" key="3">
    <source>
        <dbReference type="EMBL" id="PVD21078.1"/>
    </source>
</evidence>
<keyword evidence="2" id="KW-1133">Transmembrane helix</keyword>
<keyword evidence="2" id="KW-0812">Transmembrane</keyword>
<dbReference type="STRING" id="400727.A0A2T7NIU9"/>
<dbReference type="GO" id="GO:0033615">
    <property type="term" value="P:mitochondrial proton-transporting ATP synthase complex assembly"/>
    <property type="evidence" value="ECO:0007669"/>
    <property type="project" value="TreeGrafter"/>
</dbReference>
<comment type="similarity">
    <text evidence="1">Belongs to the TMEM70 family.</text>
</comment>
<dbReference type="Proteomes" id="UP000245119">
    <property type="component" value="Linkage Group LG12"/>
</dbReference>
<evidence type="ECO:0000313" key="4">
    <source>
        <dbReference type="Proteomes" id="UP000245119"/>
    </source>
</evidence>
<feature type="transmembrane region" description="Helical" evidence="2">
    <location>
        <begin position="125"/>
        <end position="144"/>
    </location>
</feature>
<evidence type="ECO:0000256" key="2">
    <source>
        <dbReference type="SAM" id="Phobius"/>
    </source>
</evidence>
<sequence>MGSTMLGHVQSMLLRSISPACVLQRSSEKQRILAQWLLPTSQVSYLLSQRMYSSTMHKVLTFPKVLTNKDLRFRSPSSLISQSEKALGSRNFSLTSCAKTNKEDPYILKGKLVYKGNLAGSIKGVKLFSFSTSLMGLAMQPAIYLQNEGLPTGFKLALAGAVNFFVFLNPILIHFITKRYIRDIYWDPETGIFTATTYTFFLRTKELVFLADDVHVPAVPGIFTSLKVKGEPVFFDPGSFLSQEAYVHLMGFNKPLDWELPKKEDCEDQGKKLS</sequence>
<keyword evidence="4" id="KW-1185">Reference proteome</keyword>
<dbReference type="AlphaFoldDB" id="A0A2T7NIU9"/>
<dbReference type="OMA" id="KEDCEDQ"/>
<reference evidence="3 4" key="1">
    <citation type="submission" date="2018-04" db="EMBL/GenBank/DDBJ databases">
        <title>The genome of golden apple snail Pomacea canaliculata provides insight into stress tolerance and invasive adaptation.</title>
        <authorList>
            <person name="Liu C."/>
            <person name="Liu B."/>
            <person name="Ren Y."/>
            <person name="Zhang Y."/>
            <person name="Wang H."/>
            <person name="Li S."/>
            <person name="Jiang F."/>
            <person name="Yin L."/>
            <person name="Zhang G."/>
            <person name="Qian W."/>
            <person name="Fan W."/>
        </authorList>
    </citation>
    <scope>NUCLEOTIDE SEQUENCE [LARGE SCALE GENOMIC DNA]</scope>
    <source>
        <strain evidence="3">SZHN2017</strain>
        <tissue evidence="3">Muscle</tissue>
    </source>
</reference>
<evidence type="ECO:0008006" key="5">
    <source>
        <dbReference type="Google" id="ProtNLM"/>
    </source>
</evidence>
<dbReference type="PANTHER" id="PTHR13281">
    <property type="entry name" value="TRANSMEMBRANE PROTEIN 70, MITOCHONDRIAL"/>
    <property type="match status" value="1"/>
</dbReference>
<comment type="caution">
    <text evidence="3">The sequence shown here is derived from an EMBL/GenBank/DDBJ whole genome shotgun (WGS) entry which is preliminary data.</text>
</comment>
<protein>
    <recommendedName>
        <fullName evidence="5">Transmembrane protein 70</fullName>
    </recommendedName>
</protein>
<organism evidence="3 4">
    <name type="scientific">Pomacea canaliculata</name>
    <name type="common">Golden apple snail</name>
    <dbReference type="NCBI Taxonomy" id="400727"/>
    <lineage>
        <taxon>Eukaryota</taxon>
        <taxon>Metazoa</taxon>
        <taxon>Spiralia</taxon>
        <taxon>Lophotrochozoa</taxon>
        <taxon>Mollusca</taxon>
        <taxon>Gastropoda</taxon>
        <taxon>Caenogastropoda</taxon>
        <taxon>Architaenioglossa</taxon>
        <taxon>Ampullarioidea</taxon>
        <taxon>Ampullariidae</taxon>
        <taxon>Pomacea</taxon>
    </lineage>
</organism>
<accession>A0A2T7NIU9</accession>
<name>A0A2T7NIU9_POMCA</name>
<dbReference type="GO" id="GO:0031966">
    <property type="term" value="C:mitochondrial membrane"/>
    <property type="evidence" value="ECO:0007669"/>
    <property type="project" value="TreeGrafter"/>
</dbReference>
<keyword evidence="2" id="KW-0472">Membrane</keyword>
<dbReference type="OrthoDB" id="156886at2759"/>